<dbReference type="GO" id="GO:0005667">
    <property type="term" value="C:transcription regulator complex"/>
    <property type="evidence" value="ECO:0007669"/>
    <property type="project" value="TreeGrafter"/>
</dbReference>
<feature type="compositionally biased region" description="Low complexity" evidence="1">
    <location>
        <begin position="400"/>
        <end position="435"/>
    </location>
</feature>
<feature type="compositionally biased region" description="Acidic residues" evidence="1">
    <location>
        <begin position="665"/>
        <end position="679"/>
    </location>
</feature>
<dbReference type="GO" id="GO:0006357">
    <property type="term" value="P:regulation of transcription by RNA polymerase II"/>
    <property type="evidence" value="ECO:0007669"/>
    <property type="project" value="TreeGrafter"/>
</dbReference>
<dbReference type="EMBL" id="GL832961">
    <property type="protein sequence ID" value="EGD82532.1"/>
    <property type="molecule type" value="Genomic_DNA"/>
</dbReference>
<evidence type="ECO:0000259" key="2">
    <source>
        <dbReference type="SMART" id="SM00717"/>
    </source>
</evidence>
<feature type="compositionally biased region" description="Low complexity" evidence="1">
    <location>
        <begin position="329"/>
        <end position="340"/>
    </location>
</feature>
<dbReference type="KEGG" id="sre:PTSG_11976"/>
<feature type="compositionally biased region" description="Pro residues" evidence="1">
    <location>
        <begin position="782"/>
        <end position="792"/>
    </location>
</feature>
<feature type="compositionally biased region" description="Acidic residues" evidence="1">
    <location>
        <begin position="476"/>
        <end position="488"/>
    </location>
</feature>
<dbReference type="PANTHER" id="PTHR16089:SF28">
    <property type="entry name" value="REST COREPRESSOR"/>
    <property type="match status" value="1"/>
</dbReference>
<evidence type="ECO:0000313" key="4">
    <source>
        <dbReference type="Proteomes" id="UP000007799"/>
    </source>
</evidence>
<reference evidence="3" key="1">
    <citation type="submission" date="2009-08" db="EMBL/GenBank/DDBJ databases">
        <title>Annotation of Salpingoeca rosetta.</title>
        <authorList>
            <consortium name="The Broad Institute Genome Sequencing Platform"/>
            <person name="Russ C."/>
            <person name="Cuomo C."/>
            <person name="Burger G."/>
            <person name="Gray M.W."/>
            <person name="Holland P.W.H."/>
            <person name="King N."/>
            <person name="Lang F.B.F."/>
            <person name="Roger A.J."/>
            <person name="Ruiz-Trillo I."/>
            <person name="Young S.K."/>
            <person name="Zeng Q."/>
            <person name="Gargeya S."/>
            <person name="Alvarado L."/>
            <person name="Berlin A."/>
            <person name="Chapman S.B."/>
            <person name="Chen Z."/>
            <person name="Freedman E."/>
            <person name="Gellesch M."/>
            <person name="Goldberg J."/>
            <person name="Griggs A."/>
            <person name="Gujja S."/>
            <person name="Heilman E."/>
            <person name="Heiman D."/>
            <person name="Howarth C."/>
            <person name="Mehta T."/>
            <person name="Neiman D."/>
            <person name="Pearson M."/>
            <person name="Roberts A."/>
            <person name="Saif S."/>
            <person name="Shea T."/>
            <person name="Shenoy N."/>
            <person name="Sisk P."/>
            <person name="Stolte C."/>
            <person name="Sykes S."/>
            <person name="White J."/>
            <person name="Yandava C."/>
            <person name="Haas B."/>
            <person name="Nusbaum C."/>
            <person name="Birren B."/>
        </authorList>
    </citation>
    <scope>NUCLEOTIDE SEQUENCE [LARGE SCALE GENOMIC DNA]</scope>
    <source>
        <strain evidence="3">ATCC 50818</strain>
    </source>
</reference>
<dbReference type="GO" id="GO:0000118">
    <property type="term" value="C:histone deacetylase complex"/>
    <property type="evidence" value="ECO:0007669"/>
    <property type="project" value="TreeGrafter"/>
</dbReference>
<name>F2U4G6_SALR5</name>
<dbReference type="InterPro" id="IPR009057">
    <property type="entry name" value="Homeodomain-like_sf"/>
</dbReference>
<dbReference type="AlphaFoldDB" id="F2U4G6"/>
<dbReference type="GeneID" id="16076355"/>
<feature type="region of interest" description="Disordered" evidence="1">
    <location>
        <begin position="48"/>
        <end position="114"/>
    </location>
</feature>
<feature type="compositionally biased region" description="Acidic residues" evidence="1">
    <location>
        <begin position="102"/>
        <end position="114"/>
    </location>
</feature>
<feature type="region of interest" description="Disordered" evidence="1">
    <location>
        <begin position="230"/>
        <end position="258"/>
    </location>
</feature>
<dbReference type="InterPro" id="IPR051066">
    <property type="entry name" value="Trans_reg/Corepressor"/>
</dbReference>
<feature type="compositionally biased region" description="Basic and acidic residues" evidence="1">
    <location>
        <begin position="302"/>
        <end position="318"/>
    </location>
</feature>
<feature type="domain" description="Myb-like" evidence="2">
    <location>
        <begin position="602"/>
        <end position="650"/>
    </location>
</feature>
<feature type="compositionally biased region" description="Basic and acidic residues" evidence="1">
    <location>
        <begin position="48"/>
        <end position="57"/>
    </location>
</feature>
<feature type="compositionally biased region" description="Polar residues" evidence="1">
    <location>
        <begin position="770"/>
        <end position="781"/>
    </location>
</feature>
<dbReference type="InterPro" id="IPR001005">
    <property type="entry name" value="SANT/Myb"/>
</dbReference>
<accession>F2U4G6</accession>
<protein>
    <recommendedName>
        <fullName evidence="2">Myb-like domain-containing protein</fullName>
    </recommendedName>
</protein>
<dbReference type="SUPFAM" id="SSF46689">
    <property type="entry name" value="Homeodomain-like"/>
    <property type="match status" value="1"/>
</dbReference>
<feature type="compositionally biased region" description="Basic residues" evidence="1">
    <location>
        <begin position="722"/>
        <end position="737"/>
    </location>
</feature>
<feature type="compositionally biased region" description="Acidic residues" evidence="1">
    <location>
        <begin position="245"/>
        <end position="258"/>
    </location>
</feature>
<gene>
    <name evidence="3" type="ORF">PTSG_11976</name>
</gene>
<evidence type="ECO:0000313" key="3">
    <source>
        <dbReference type="EMBL" id="EGD82532.1"/>
    </source>
</evidence>
<feature type="region of interest" description="Disordered" evidence="1">
    <location>
        <begin position="289"/>
        <end position="488"/>
    </location>
</feature>
<dbReference type="SMART" id="SM00717">
    <property type="entry name" value="SANT"/>
    <property type="match status" value="1"/>
</dbReference>
<dbReference type="CDD" id="cd00167">
    <property type="entry name" value="SANT"/>
    <property type="match status" value="1"/>
</dbReference>
<feature type="compositionally biased region" description="Gly residues" evidence="1">
    <location>
        <begin position="463"/>
        <end position="475"/>
    </location>
</feature>
<dbReference type="InParanoid" id="F2U4G6"/>
<dbReference type="STRING" id="946362.F2U4G6"/>
<dbReference type="Proteomes" id="UP000007799">
    <property type="component" value="Unassembled WGS sequence"/>
</dbReference>
<proteinExistence type="predicted"/>
<feature type="region of interest" description="Disordered" evidence="1">
    <location>
        <begin position="660"/>
        <end position="794"/>
    </location>
</feature>
<dbReference type="RefSeq" id="XP_004995768.1">
    <property type="nucleotide sequence ID" value="XM_004995711.1"/>
</dbReference>
<dbReference type="Gene3D" id="1.10.10.60">
    <property type="entry name" value="Homeodomain-like"/>
    <property type="match status" value="1"/>
</dbReference>
<feature type="compositionally biased region" description="Low complexity" evidence="1">
    <location>
        <begin position="442"/>
        <end position="454"/>
    </location>
</feature>
<evidence type="ECO:0000256" key="1">
    <source>
        <dbReference type="SAM" id="MobiDB-lite"/>
    </source>
</evidence>
<dbReference type="GO" id="GO:0003714">
    <property type="term" value="F:transcription corepressor activity"/>
    <property type="evidence" value="ECO:0007669"/>
    <property type="project" value="TreeGrafter"/>
</dbReference>
<feature type="compositionally biased region" description="Low complexity" evidence="1">
    <location>
        <begin position="350"/>
        <end position="379"/>
    </location>
</feature>
<keyword evidence="4" id="KW-1185">Reference proteome</keyword>
<sequence length="822" mass="88864">MSVDEDTAVAQARAWCAQHHSNVEGIQIVGVHQLSPTHFAISYTVPHDAENAPKDSSEPSDQEPVKYTRHFAFDPQSKTVLSAHAPQDSPSRKQHNGHPQNPDDDDDDDDDDEDNLRITSAEAAEELAMLEQEQELSVDELRRLYGAPDLSTADNQAILAAVCPETAMSLAAEWYKSKGPYGATYTMRPFRAFKNAPAQWSIKFKVSPDTSFVYFRRFHMSVEGGAAVVTDWSEDPEVPPGVDYDPADDGDGDDDDETTLREDEEALGDDDDELADLQADNELSVEELMAKYYGGGDGDGDGDGKDDGASMEEERKEQALTAVGANKEATTGAGDGAARPPRGRRKRRAAATASAAVTAAVAAEQQQKRQQQQQQQQQQSDSGEVQASKRPKLKDDDDTASPSDSGTAAATTTATAATTTTTATATPSSSEDTTSLSTGPRAAHPTAAASAVDRSSGDDEGGRAGGARAGDGNEGGLEEEEDEEWCSDVEETDPFLQYMRRAAEDAAIDEEYVSSYKPPKIGAEYQAQVSNAMDASEPIRGETANKVWAPIPPGAGLSASALRAYEDLYRGRDERYEHALTALFHHNYDPEAARSAMAAYIEPHPWTSEEIQRLHQLVLSENRHFHRIAAQLPNRSTRSVIRCYYDTKKLRPRCLSADQQYVVSSDDEEDEEHEAEGEADATNPEHASHGAAPATTHAIPGHHHAPDGGMLAAHPTADPSHLHPHLHQQHSPHHSNPHHPDAPAIPAMGHLSPPIHNPLSLPMHEHATAPPTSSALDNPTTVPQPPLPPLSPLPLHEVSMEALQEAMHSTDEHHLPHSSSPP</sequence>
<dbReference type="PANTHER" id="PTHR16089">
    <property type="entry name" value="REST COREPRESSOR COREST PROTEIN-RELATED"/>
    <property type="match status" value="1"/>
</dbReference>
<organism evidence="4">
    <name type="scientific">Salpingoeca rosetta (strain ATCC 50818 / BSB-021)</name>
    <dbReference type="NCBI Taxonomy" id="946362"/>
    <lineage>
        <taxon>Eukaryota</taxon>
        <taxon>Choanoflagellata</taxon>
        <taxon>Craspedida</taxon>
        <taxon>Salpingoecidae</taxon>
        <taxon>Salpingoeca</taxon>
    </lineage>
</organism>